<sequence length="299" mass="33233">MSSARVDYIAPWWTYWLHNFPHVNLRLQPAENTFRPQDEDYQQSLMFLFCVAAAGLGLNLLGLAVYLSCLCCCKREEEAEETKKPNSCCVTWAAVAAGLLSCVAVGVGFYGNSETNDGVYQLTYSLYNANHTLSGVENLVTGTMGGMQSGLKDHLSRLDEIFAARGDFVQTLLFMQQMSDNIIKQLLGLPDWEQAKVDLAAIADQTAFVEYYRWLTYLLILILDLIICLAACLGLAKQSRWLLTTMMVFGVLTLILSWASLGADIATAVVSSRTVLPLVATLLETPYLPCASNHWWPIY</sequence>
<keyword evidence="3 13" id="KW-0813">Transport</keyword>
<comment type="caution">
    <text evidence="13">Lacks conserved residue(s) required for the propagation of feature annotation.</text>
</comment>
<evidence type="ECO:0000256" key="13">
    <source>
        <dbReference type="RuleBase" id="RU361114"/>
    </source>
</evidence>
<evidence type="ECO:0000256" key="11">
    <source>
        <dbReference type="ARBA" id="ARBA00023214"/>
    </source>
</evidence>
<dbReference type="InParanoid" id="A0A3B1JYB8"/>
<dbReference type="InterPro" id="IPR006990">
    <property type="entry name" value="Tweety"/>
</dbReference>
<evidence type="ECO:0000313" key="14">
    <source>
        <dbReference type="Ensembl" id="ENSAMXP00000046374.1"/>
    </source>
</evidence>
<keyword evidence="4" id="KW-1003">Cell membrane</keyword>
<comment type="subcellular location">
    <subcellularLocation>
        <location evidence="1">Cell membrane</location>
        <topology evidence="1">Multi-pass membrane protein</topology>
    </subcellularLocation>
</comment>
<evidence type="ECO:0000256" key="3">
    <source>
        <dbReference type="ARBA" id="ARBA00022448"/>
    </source>
</evidence>
<evidence type="ECO:0000256" key="12">
    <source>
        <dbReference type="ARBA" id="ARBA00023303"/>
    </source>
</evidence>
<comment type="similarity">
    <text evidence="2 13">Belongs to the tweety family.</text>
</comment>
<evidence type="ECO:0000256" key="10">
    <source>
        <dbReference type="ARBA" id="ARBA00023180"/>
    </source>
</evidence>
<evidence type="ECO:0000256" key="5">
    <source>
        <dbReference type="ARBA" id="ARBA00022692"/>
    </source>
</evidence>
<dbReference type="PANTHER" id="PTHR12424">
    <property type="entry name" value="TWEETY-RELATED"/>
    <property type="match status" value="1"/>
</dbReference>
<dbReference type="Proteomes" id="UP000018467">
    <property type="component" value="Unassembled WGS sequence"/>
</dbReference>
<evidence type="ECO:0000256" key="1">
    <source>
        <dbReference type="ARBA" id="ARBA00004651"/>
    </source>
</evidence>
<evidence type="ECO:0000256" key="2">
    <source>
        <dbReference type="ARBA" id="ARBA00009849"/>
    </source>
</evidence>
<feature type="transmembrane region" description="Helical" evidence="13">
    <location>
        <begin position="214"/>
        <end position="236"/>
    </location>
</feature>
<keyword evidence="12 13" id="KW-0407">Ion channel</keyword>
<evidence type="ECO:0000256" key="7">
    <source>
        <dbReference type="ARBA" id="ARBA00023065"/>
    </source>
</evidence>
<dbReference type="PANTHER" id="PTHR12424:SF6">
    <property type="entry name" value="PROTEIN TWEETY HOMOLOG 2"/>
    <property type="match status" value="1"/>
</dbReference>
<organism evidence="14 15">
    <name type="scientific">Astyanax mexicanus</name>
    <name type="common">Blind cave fish</name>
    <name type="synonym">Astyanax fasciatus mexicanus</name>
    <dbReference type="NCBI Taxonomy" id="7994"/>
    <lineage>
        <taxon>Eukaryota</taxon>
        <taxon>Metazoa</taxon>
        <taxon>Chordata</taxon>
        <taxon>Craniata</taxon>
        <taxon>Vertebrata</taxon>
        <taxon>Euteleostomi</taxon>
        <taxon>Actinopterygii</taxon>
        <taxon>Neopterygii</taxon>
        <taxon>Teleostei</taxon>
        <taxon>Ostariophysi</taxon>
        <taxon>Characiformes</taxon>
        <taxon>Characoidei</taxon>
        <taxon>Acestrorhamphidae</taxon>
        <taxon>Acestrorhamphinae</taxon>
        <taxon>Astyanax</taxon>
    </lineage>
</organism>
<keyword evidence="7 13" id="KW-0406">Ion transport</keyword>
<dbReference type="Ensembl" id="ENSAMXT00000057116.1">
    <property type="protein sequence ID" value="ENSAMXP00000046374.1"/>
    <property type="gene ID" value="ENSAMXG00000034952.1"/>
</dbReference>
<feature type="transmembrane region" description="Helical" evidence="13">
    <location>
        <begin position="45"/>
        <end position="67"/>
    </location>
</feature>
<evidence type="ECO:0000256" key="8">
    <source>
        <dbReference type="ARBA" id="ARBA00023136"/>
    </source>
</evidence>
<keyword evidence="8 13" id="KW-0472">Membrane</keyword>
<dbReference type="GO" id="GO:0005229">
    <property type="term" value="F:intracellularly calcium-gated chloride channel activity"/>
    <property type="evidence" value="ECO:0007669"/>
    <property type="project" value="TreeGrafter"/>
</dbReference>
<reference evidence="14" key="4">
    <citation type="submission" date="2025-09" db="UniProtKB">
        <authorList>
            <consortium name="Ensembl"/>
        </authorList>
    </citation>
    <scope>IDENTIFICATION</scope>
</reference>
<evidence type="ECO:0000256" key="9">
    <source>
        <dbReference type="ARBA" id="ARBA00023173"/>
    </source>
</evidence>
<evidence type="ECO:0000313" key="15">
    <source>
        <dbReference type="Proteomes" id="UP000018467"/>
    </source>
</evidence>
<keyword evidence="11 13" id="KW-0868">Chloride</keyword>
<accession>A0A3B1JYB8</accession>
<dbReference type="Pfam" id="PF04906">
    <property type="entry name" value="Tweety"/>
    <property type="match status" value="1"/>
</dbReference>
<dbReference type="GeneTree" id="ENSGT00950000183060"/>
<dbReference type="GO" id="GO:0005886">
    <property type="term" value="C:plasma membrane"/>
    <property type="evidence" value="ECO:0007669"/>
    <property type="project" value="UniProtKB-SubCell"/>
</dbReference>
<feature type="transmembrane region" description="Helical" evidence="13">
    <location>
        <begin position="248"/>
        <end position="270"/>
    </location>
</feature>
<dbReference type="Bgee" id="ENSAMXG00000034952">
    <property type="expression patterns" value="Expressed in brain and 10 other cell types or tissues"/>
</dbReference>
<keyword evidence="10" id="KW-0325">Glycoprotein</keyword>
<dbReference type="GO" id="GO:0034707">
    <property type="term" value="C:chloride channel complex"/>
    <property type="evidence" value="ECO:0007669"/>
    <property type="project" value="UniProtKB-UniRule"/>
</dbReference>
<proteinExistence type="inferred from homology"/>
<dbReference type="GO" id="GO:0072320">
    <property type="term" value="F:volume-sensitive chloride channel activity"/>
    <property type="evidence" value="ECO:0007669"/>
    <property type="project" value="TreeGrafter"/>
</dbReference>
<keyword evidence="9 13" id="KW-0869">Chloride channel</keyword>
<keyword evidence="15" id="KW-1185">Reference proteome</keyword>
<dbReference type="AlphaFoldDB" id="A0A3B1JYB8"/>
<protein>
    <recommendedName>
        <fullName evidence="13">Protein tweety homolog</fullName>
    </recommendedName>
</protein>
<reference evidence="14" key="3">
    <citation type="submission" date="2025-08" db="UniProtKB">
        <authorList>
            <consortium name="Ensembl"/>
        </authorList>
    </citation>
    <scope>IDENTIFICATION</scope>
</reference>
<keyword evidence="5 13" id="KW-0812">Transmembrane</keyword>
<feature type="transmembrane region" description="Helical" evidence="13">
    <location>
        <begin position="88"/>
        <end position="110"/>
    </location>
</feature>
<reference evidence="15" key="1">
    <citation type="submission" date="2013-03" db="EMBL/GenBank/DDBJ databases">
        <authorList>
            <person name="Jeffery W."/>
            <person name="Warren W."/>
            <person name="Wilson R.K."/>
        </authorList>
    </citation>
    <scope>NUCLEOTIDE SEQUENCE</scope>
    <source>
        <strain evidence="15">female</strain>
    </source>
</reference>
<keyword evidence="6 13" id="KW-1133">Transmembrane helix</keyword>
<evidence type="ECO:0000256" key="6">
    <source>
        <dbReference type="ARBA" id="ARBA00022989"/>
    </source>
</evidence>
<reference evidence="15" key="2">
    <citation type="journal article" date="2014" name="Nat. Commun.">
        <title>The cavefish genome reveals candidate genes for eye loss.</title>
        <authorList>
            <person name="McGaugh S.E."/>
            <person name="Gross J.B."/>
            <person name="Aken B."/>
            <person name="Blin M."/>
            <person name="Borowsky R."/>
            <person name="Chalopin D."/>
            <person name="Hinaux H."/>
            <person name="Jeffery W.R."/>
            <person name="Keene A."/>
            <person name="Ma L."/>
            <person name="Minx P."/>
            <person name="Murphy D."/>
            <person name="O'Quin K.E."/>
            <person name="Retaux S."/>
            <person name="Rohner N."/>
            <person name="Searle S.M."/>
            <person name="Stahl B.A."/>
            <person name="Tabin C."/>
            <person name="Volff J.N."/>
            <person name="Yoshizawa M."/>
            <person name="Warren W.C."/>
        </authorList>
    </citation>
    <scope>NUCLEOTIDE SEQUENCE [LARGE SCALE GENOMIC DNA]</scope>
    <source>
        <strain evidence="15">female</strain>
    </source>
</reference>
<evidence type="ECO:0000256" key="4">
    <source>
        <dbReference type="ARBA" id="ARBA00022475"/>
    </source>
</evidence>
<name>A0A3B1JYB8_ASTMX</name>
<comment type="function">
    <text evidence="13">Probable chloride channel.</text>
</comment>